<comment type="caution">
    <text evidence="2">The sequence shown here is derived from an EMBL/GenBank/DDBJ whole genome shotgun (WGS) entry which is preliminary data.</text>
</comment>
<evidence type="ECO:0008006" key="4">
    <source>
        <dbReference type="Google" id="ProtNLM"/>
    </source>
</evidence>
<reference evidence="2" key="1">
    <citation type="submission" date="2024-03" db="EMBL/GenBank/DDBJ databases">
        <title>Human intestinal bacterial collection.</title>
        <authorList>
            <person name="Pauvert C."/>
            <person name="Hitch T.C.A."/>
            <person name="Clavel T."/>
        </authorList>
    </citation>
    <scope>NUCLEOTIDE SEQUENCE [LARGE SCALE GENOMIC DNA]</scope>
    <source>
        <strain evidence="2">CLA-AA-H89B</strain>
    </source>
</reference>
<dbReference type="Proteomes" id="UP001546774">
    <property type="component" value="Unassembled WGS sequence"/>
</dbReference>
<sequence length="436" mass="50241">MRKYVLIIGIALLLLAGCSHKTNDIENKSEMVNVSDQKENQSTEINNIVDVKLKSVKYTGDCDERFLGVSDDKVYLFDENGQILNEYNGDSCPTEFFYTIYAKQYINSAKQNSYYKITDVTGNDISYKYINSNDKFYNIYLVDKSPMILATIFEENPTSSVAKLVFKDVKGDIQYSVSTDDESLKSNKIDVKYFKSSTLKVDYIGDGIVYLKDMPYSYFVNIKTKEVFKDTYQAHSSYINGYMSYRSVDGNGILDVHGNQVLGSTSKTLDCTYSNGVYYNYTDKKFYDLDGNTIIDLSEFDVESSDKYSGISAEKKLGEYVFDECGYCDIVINNPSGKKYYGIINKNGEWIKELQSTEIRYKKELYEDVILYEDHEGYKVYDVKNKKDIGITMTSTNQSFVKDNFFKGNYIDIKDGKIYMYNFKENKSKIIELFKL</sequence>
<organism evidence="2 3">
    <name type="scientific">Lachnospira intestinalis</name>
    <dbReference type="NCBI Taxonomy" id="3133158"/>
    <lineage>
        <taxon>Bacteria</taxon>
        <taxon>Bacillati</taxon>
        <taxon>Bacillota</taxon>
        <taxon>Clostridia</taxon>
        <taxon>Lachnospirales</taxon>
        <taxon>Lachnospiraceae</taxon>
        <taxon>Lachnospira</taxon>
    </lineage>
</organism>
<evidence type="ECO:0000256" key="1">
    <source>
        <dbReference type="SAM" id="SignalP"/>
    </source>
</evidence>
<protein>
    <recommendedName>
        <fullName evidence="4">WG repeat-containing protein</fullName>
    </recommendedName>
</protein>
<dbReference type="PROSITE" id="PS51257">
    <property type="entry name" value="PROKAR_LIPOPROTEIN"/>
    <property type="match status" value="1"/>
</dbReference>
<evidence type="ECO:0000313" key="3">
    <source>
        <dbReference type="Proteomes" id="UP001546774"/>
    </source>
</evidence>
<proteinExistence type="predicted"/>
<accession>A0ABV1H736</accession>
<keyword evidence="3" id="KW-1185">Reference proteome</keyword>
<feature type="chain" id="PRO_5046042746" description="WG repeat-containing protein" evidence="1">
    <location>
        <begin position="22"/>
        <end position="436"/>
    </location>
</feature>
<dbReference type="EMBL" id="JBBMFS010000009">
    <property type="protein sequence ID" value="MEQ2555509.1"/>
    <property type="molecule type" value="Genomic_DNA"/>
</dbReference>
<name>A0ABV1H736_9FIRM</name>
<keyword evidence="1" id="KW-0732">Signal</keyword>
<feature type="signal peptide" evidence="1">
    <location>
        <begin position="1"/>
        <end position="21"/>
    </location>
</feature>
<evidence type="ECO:0000313" key="2">
    <source>
        <dbReference type="EMBL" id="MEQ2555509.1"/>
    </source>
</evidence>
<gene>
    <name evidence="2" type="ORF">WMO37_10920</name>
</gene>